<evidence type="ECO:0000313" key="1">
    <source>
        <dbReference type="EMBL" id="GAP52469.1"/>
    </source>
</evidence>
<evidence type="ECO:0000313" key="2">
    <source>
        <dbReference type="Proteomes" id="UP000053859"/>
    </source>
</evidence>
<dbReference type="AlphaFoldDB" id="A0A0K8PYD0"/>
<gene>
    <name evidence="1" type="ORF">SAZU_7346</name>
</gene>
<organism evidence="1 2">
    <name type="scientific">Streptomyces azureus</name>
    <dbReference type="NCBI Taxonomy" id="146537"/>
    <lineage>
        <taxon>Bacteria</taxon>
        <taxon>Bacillati</taxon>
        <taxon>Actinomycetota</taxon>
        <taxon>Actinomycetes</taxon>
        <taxon>Kitasatosporales</taxon>
        <taxon>Streptomycetaceae</taxon>
        <taxon>Streptomyces</taxon>
    </lineage>
</organism>
<dbReference type="Proteomes" id="UP000053859">
    <property type="component" value="Unassembled WGS sequence"/>
</dbReference>
<sequence>MAFLVRQVFLFGAPGVQVVGVLYEFGFAFAGCGDDDHGFRLGLGRLGDGGLGLLRALDMLSGLLVRGRAGEYDGDVLDGGRGALRGLRSGGNLGGFRRRGGG</sequence>
<proteinExistence type="predicted"/>
<reference evidence="1" key="1">
    <citation type="journal article" date="2015" name="Genome Announc.">
        <title>Draft Genome Sequence of Thiostrepton-Producing Streptomyces azureus ATCC 14921.</title>
        <authorList>
            <person name="Sakihara K."/>
            <person name="Maeda J."/>
            <person name="Tashiro K."/>
            <person name="Fujino Y."/>
            <person name="Kuhara S."/>
            <person name="Ohshima T."/>
            <person name="Ogata S."/>
            <person name="Doi K."/>
        </authorList>
    </citation>
    <scope>NUCLEOTIDE SEQUENCE [LARGE SCALE GENOMIC DNA]</scope>
    <source>
        <strain evidence="1">ATCC14921</strain>
    </source>
</reference>
<name>A0A0K8PYD0_STRAJ</name>
<accession>A0A0K8PYD0</accession>
<dbReference type="EMBL" id="DF968433">
    <property type="protein sequence ID" value="GAP52469.1"/>
    <property type="molecule type" value="Genomic_DNA"/>
</dbReference>
<keyword evidence="2" id="KW-1185">Reference proteome</keyword>
<protein>
    <submittedName>
        <fullName evidence="1">Recombination activating protein 1</fullName>
    </submittedName>
</protein>
<feature type="non-terminal residue" evidence="1">
    <location>
        <position position="102"/>
    </location>
</feature>